<evidence type="ECO:0000313" key="7">
    <source>
        <dbReference type="Proteomes" id="UP000248806"/>
    </source>
</evidence>
<dbReference type="GO" id="GO:0009977">
    <property type="term" value="F:proton motive force dependent protein transmembrane transporter activity"/>
    <property type="evidence" value="ECO:0007669"/>
    <property type="project" value="TreeGrafter"/>
</dbReference>
<comment type="similarity">
    <text evidence="5">Belongs to the TatC family.</text>
</comment>
<dbReference type="EMBL" id="QKUF01000001">
    <property type="protein sequence ID" value="PZW36592.1"/>
    <property type="molecule type" value="Genomic_DNA"/>
</dbReference>
<dbReference type="GO" id="GO:0033281">
    <property type="term" value="C:TAT protein transport complex"/>
    <property type="evidence" value="ECO:0007669"/>
    <property type="project" value="UniProtKB-UniRule"/>
</dbReference>
<organism evidence="6 7">
    <name type="scientific">Thermosporothrix hazakensis</name>
    <dbReference type="NCBI Taxonomy" id="644383"/>
    <lineage>
        <taxon>Bacteria</taxon>
        <taxon>Bacillati</taxon>
        <taxon>Chloroflexota</taxon>
        <taxon>Ktedonobacteria</taxon>
        <taxon>Ktedonobacterales</taxon>
        <taxon>Thermosporotrichaceae</taxon>
        <taxon>Thermosporothrix</taxon>
    </lineage>
</organism>
<comment type="subcellular location">
    <subcellularLocation>
        <location evidence="5">Cell membrane</location>
        <topology evidence="5">Multi-pass membrane protein</topology>
    </subcellularLocation>
    <subcellularLocation>
        <location evidence="1">Membrane</location>
        <topology evidence="1">Multi-pass membrane protein</topology>
    </subcellularLocation>
</comment>
<keyword evidence="5" id="KW-0813">Transport</keyword>
<dbReference type="Proteomes" id="UP000248806">
    <property type="component" value="Unassembled WGS sequence"/>
</dbReference>
<keyword evidence="5" id="KW-0653">Protein transport</keyword>
<keyword evidence="3 5" id="KW-1133">Transmembrane helix</keyword>
<dbReference type="NCBIfam" id="TIGR00945">
    <property type="entry name" value="tatC"/>
    <property type="match status" value="1"/>
</dbReference>
<dbReference type="HAMAP" id="MF_00902">
    <property type="entry name" value="TatC"/>
    <property type="match status" value="1"/>
</dbReference>
<comment type="function">
    <text evidence="5">Part of the twin-arginine translocation (Tat) system that transports large folded proteins containing a characteristic twin-arginine motif in their signal peptide across membranes.</text>
</comment>
<dbReference type="PANTHER" id="PTHR30371">
    <property type="entry name" value="SEC-INDEPENDENT PROTEIN TRANSLOCASE PROTEIN TATC"/>
    <property type="match status" value="1"/>
</dbReference>
<dbReference type="PRINTS" id="PR01840">
    <property type="entry name" value="TATCFAMILY"/>
</dbReference>
<accession>A0A326UDB8</accession>
<dbReference type="RefSeq" id="WP_111318967.1">
    <property type="nucleotide sequence ID" value="NZ_BIFX01000001.1"/>
</dbReference>
<protein>
    <recommendedName>
        <fullName evidence="5">Sec-independent protein translocase protein TatC</fullName>
    </recommendedName>
</protein>
<keyword evidence="5" id="KW-1003">Cell membrane</keyword>
<dbReference type="InterPro" id="IPR002033">
    <property type="entry name" value="TatC"/>
</dbReference>
<dbReference type="GO" id="GO:0065002">
    <property type="term" value="P:intracellular protein transmembrane transport"/>
    <property type="evidence" value="ECO:0007669"/>
    <property type="project" value="TreeGrafter"/>
</dbReference>
<keyword evidence="5" id="KW-0811">Translocation</keyword>
<feature type="transmembrane region" description="Helical" evidence="5">
    <location>
        <begin position="199"/>
        <end position="225"/>
    </location>
</feature>
<proteinExistence type="inferred from homology"/>
<keyword evidence="4 5" id="KW-0472">Membrane</keyword>
<feature type="transmembrane region" description="Helical" evidence="5">
    <location>
        <begin position="115"/>
        <end position="138"/>
    </location>
</feature>
<dbReference type="GO" id="GO:0043953">
    <property type="term" value="P:protein transport by the Tat complex"/>
    <property type="evidence" value="ECO:0007669"/>
    <property type="project" value="UniProtKB-UniRule"/>
</dbReference>
<evidence type="ECO:0000313" key="6">
    <source>
        <dbReference type="EMBL" id="PZW36592.1"/>
    </source>
</evidence>
<name>A0A326UDB8_THEHA</name>
<evidence type="ECO:0000256" key="5">
    <source>
        <dbReference type="HAMAP-Rule" id="MF_00902"/>
    </source>
</evidence>
<keyword evidence="2 5" id="KW-0812">Transmembrane</keyword>
<sequence>MASSELERQDRFKQALAEDDDDFRFDFGDDDDEDDELAGSSMTLVEHLEELRQRIFKCLIAIAVFSVVAFIFRDYIMAFLTAPLPDGTNVLTGVKGTGHSKLVVTGIAEGFTVTLMVSIAIGFLASLPVVLYQTWAFIAPGLYSHEKKAALPFVFIGIVLFVIGISIGYFILRYPLEFLIRFAQNNFTELVTAQSYFSFAAWFLIVFGLIFELPLVLTFMAKIGLVTSETLRKKRPFAHFILWLISCFLPGGDIYSPIIIGIFMSGLYELSIFFVRFFTERQSKKSLS</sequence>
<evidence type="ECO:0000256" key="2">
    <source>
        <dbReference type="ARBA" id="ARBA00022692"/>
    </source>
</evidence>
<evidence type="ECO:0000256" key="1">
    <source>
        <dbReference type="ARBA" id="ARBA00004141"/>
    </source>
</evidence>
<comment type="caution">
    <text evidence="6">The sequence shown here is derived from an EMBL/GenBank/DDBJ whole genome shotgun (WGS) entry which is preliminary data.</text>
</comment>
<comment type="subunit">
    <text evidence="5">Forms a complex with TatA.</text>
</comment>
<dbReference type="Pfam" id="PF00902">
    <property type="entry name" value="TatC"/>
    <property type="match status" value="1"/>
</dbReference>
<evidence type="ECO:0000256" key="3">
    <source>
        <dbReference type="ARBA" id="ARBA00022989"/>
    </source>
</evidence>
<dbReference type="OrthoDB" id="9777044at2"/>
<comment type="caution">
    <text evidence="5">Lacks conserved residue(s) required for the propagation of feature annotation.</text>
</comment>
<feature type="transmembrane region" description="Helical" evidence="5">
    <location>
        <begin position="150"/>
        <end position="172"/>
    </location>
</feature>
<gene>
    <name evidence="5" type="primary">tatC</name>
    <name evidence="6" type="ORF">EI42_00770</name>
</gene>
<dbReference type="AlphaFoldDB" id="A0A326UDB8"/>
<evidence type="ECO:0000256" key="4">
    <source>
        <dbReference type="ARBA" id="ARBA00023136"/>
    </source>
</evidence>
<dbReference type="PANTHER" id="PTHR30371:SF0">
    <property type="entry name" value="SEC-INDEPENDENT PROTEIN TRANSLOCASE PROTEIN TATC, CHLOROPLASTIC-RELATED"/>
    <property type="match status" value="1"/>
</dbReference>
<reference evidence="6 7" key="1">
    <citation type="submission" date="2018-06" db="EMBL/GenBank/DDBJ databases">
        <title>Genomic Encyclopedia of Archaeal and Bacterial Type Strains, Phase II (KMG-II): from individual species to whole genera.</title>
        <authorList>
            <person name="Goeker M."/>
        </authorList>
    </citation>
    <scope>NUCLEOTIDE SEQUENCE [LARGE SCALE GENOMIC DNA]</scope>
    <source>
        <strain evidence="6 7">ATCC BAA-1881</strain>
    </source>
</reference>
<keyword evidence="7" id="KW-1185">Reference proteome</keyword>
<feature type="transmembrane region" description="Helical" evidence="5">
    <location>
        <begin position="55"/>
        <end position="76"/>
    </location>
</feature>